<name>A0A2N9GZ08_FAGSY</name>
<proteinExistence type="predicted"/>
<dbReference type="AlphaFoldDB" id="A0A2N9GZ08"/>
<sequence length="169" mass="19045">MKYSLTEVETRVCERGCLKRDQLQMKYSYAGSGAFQSVCLFYKGSTVLLLCKCGGLFEIIVLICCTMSAVLCHDDGDVVNGNDMSNTYLKVCYGVFAGKVFELRVREREKRREMRARRRGCGGEELGDGDGCEGLREEGVRLCLAMNLPIPRSHRLTRSGSERTKEKFQ</sequence>
<accession>A0A2N9GZ08</accession>
<reference evidence="1" key="1">
    <citation type="submission" date="2018-02" db="EMBL/GenBank/DDBJ databases">
        <authorList>
            <person name="Cohen D.B."/>
            <person name="Kent A.D."/>
        </authorList>
    </citation>
    <scope>NUCLEOTIDE SEQUENCE</scope>
</reference>
<gene>
    <name evidence="1" type="ORF">FSB_LOCUS32482</name>
</gene>
<protein>
    <submittedName>
        <fullName evidence="1">Uncharacterized protein</fullName>
    </submittedName>
</protein>
<organism evidence="1">
    <name type="scientific">Fagus sylvatica</name>
    <name type="common">Beechnut</name>
    <dbReference type="NCBI Taxonomy" id="28930"/>
    <lineage>
        <taxon>Eukaryota</taxon>
        <taxon>Viridiplantae</taxon>
        <taxon>Streptophyta</taxon>
        <taxon>Embryophyta</taxon>
        <taxon>Tracheophyta</taxon>
        <taxon>Spermatophyta</taxon>
        <taxon>Magnoliopsida</taxon>
        <taxon>eudicotyledons</taxon>
        <taxon>Gunneridae</taxon>
        <taxon>Pentapetalae</taxon>
        <taxon>rosids</taxon>
        <taxon>fabids</taxon>
        <taxon>Fagales</taxon>
        <taxon>Fagaceae</taxon>
        <taxon>Fagus</taxon>
    </lineage>
</organism>
<evidence type="ECO:0000313" key="1">
    <source>
        <dbReference type="EMBL" id="SPD04600.1"/>
    </source>
</evidence>
<dbReference type="EMBL" id="OIVN01002557">
    <property type="protein sequence ID" value="SPD04600.1"/>
    <property type="molecule type" value="Genomic_DNA"/>
</dbReference>